<evidence type="ECO:0000256" key="1">
    <source>
        <dbReference type="SAM" id="Phobius"/>
    </source>
</evidence>
<name>A0A0B5AZ16_9BACL</name>
<organism evidence="2 3">
    <name type="scientific">Jeotgalibacillus malaysiensis</name>
    <dbReference type="NCBI Taxonomy" id="1508404"/>
    <lineage>
        <taxon>Bacteria</taxon>
        <taxon>Bacillati</taxon>
        <taxon>Bacillota</taxon>
        <taxon>Bacilli</taxon>
        <taxon>Bacillales</taxon>
        <taxon>Caryophanaceae</taxon>
        <taxon>Jeotgalibacillus</taxon>
    </lineage>
</organism>
<dbReference type="HOGENOM" id="CLU_3062407_0_0_9"/>
<protein>
    <submittedName>
        <fullName evidence="2">Uncharacterized protein</fullName>
    </submittedName>
</protein>
<sequence length="53" mass="6287">MKNKNKKTWLTIGYMGFVVGFVFLTQDWLFPIRALAIIGMMTGYHLLYKKWSK</sequence>
<feature type="transmembrane region" description="Helical" evidence="1">
    <location>
        <begin position="30"/>
        <end position="48"/>
    </location>
</feature>
<feature type="transmembrane region" description="Helical" evidence="1">
    <location>
        <begin position="7"/>
        <end position="24"/>
    </location>
</feature>
<keyword evidence="2" id="KW-0614">Plasmid</keyword>
<keyword evidence="1" id="KW-0472">Membrane</keyword>
<dbReference type="KEGG" id="jeo:JMA_44210"/>
<keyword evidence="1" id="KW-1133">Transmembrane helix</keyword>
<dbReference type="BioCyc" id="JESP1508404:G14D9-13744-MONOMER"/>
<evidence type="ECO:0000313" key="2">
    <source>
        <dbReference type="EMBL" id="AJD93738.1"/>
    </source>
</evidence>
<proteinExistence type="predicted"/>
<gene>
    <name evidence="2" type="ORF">JMA_44210</name>
</gene>
<reference evidence="2 3" key="1">
    <citation type="submission" date="2014-08" db="EMBL/GenBank/DDBJ databases">
        <title>Complete genome of a marine bacteria Jeotgalibacillus malaysiensis.</title>
        <authorList>
            <person name="Yaakop A.S."/>
            <person name="Chan K.-G."/>
            <person name="Goh K.M."/>
        </authorList>
    </citation>
    <scope>NUCLEOTIDE SEQUENCE [LARGE SCALE GENOMIC DNA]</scope>
    <source>
        <strain evidence="2 3">D5</strain>
        <plasmid evidence="3">Plasmid</plasmid>
    </source>
</reference>
<dbReference type="AlphaFoldDB" id="A0A0B5AZ16"/>
<evidence type="ECO:0000313" key="3">
    <source>
        <dbReference type="Proteomes" id="UP000031449"/>
    </source>
</evidence>
<keyword evidence="1" id="KW-0812">Transmembrane</keyword>
<dbReference type="Proteomes" id="UP000031449">
    <property type="component" value="Plasmid unnamed"/>
</dbReference>
<geneLocation type="plasmid" evidence="3"/>
<dbReference type="EMBL" id="CP009417">
    <property type="protein sequence ID" value="AJD93738.1"/>
    <property type="molecule type" value="Genomic_DNA"/>
</dbReference>
<keyword evidence="3" id="KW-1185">Reference proteome</keyword>
<accession>A0A0B5AZ16</accession>